<feature type="signal peptide" evidence="2">
    <location>
        <begin position="1"/>
        <end position="21"/>
    </location>
</feature>
<feature type="region of interest" description="Disordered" evidence="1">
    <location>
        <begin position="25"/>
        <end position="57"/>
    </location>
</feature>
<evidence type="ECO:0000313" key="3">
    <source>
        <dbReference type="EMBL" id="MFC0846800.1"/>
    </source>
</evidence>
<keyword evidence="2" id="KW-0732">Signal</keyword>
<accession>A0ABV6TQN5</accession>
<evidence type="ECO:0000313" key="4">
    <source>
        <dbReference type="Proteomes" id="UP001589887"/>
    </source>
</evidence>
<feature type="region of interest" description="Disordered" evidence="1">
    <location>
        <begin position="168"/>
        <end position="189"/>
    </location>
</feature>
<keyword evidence="4" id="KW-1185">Reference proteome</keyword>
<dbReference type="Proteomes" id="UP001589887">
    <property type="component" value="Unassembled WGS sequence"/>
</dbReference>
<name>A0ABV6TQN5_9ACTN</name>
<dbReference type="PANTHER" id="PTHR39335">
    <property type="entry name" value="BLL4220 PROTEIN"/>
    <property type="match status" value="1"/>
</dbReference>
<dbReference type="InterPro" id="IPR005297">
    <property type="entry name" value="Lipoprotein_repeat"/>
</dbReference>
<gene>
    <name evidence="3" type="ORF">ACFH04_24235</name>
</gene>
<proteinExistence type="predicted"/>
<evidence type="ECO:0000256" key="1">
    <source>
        <dbReference type="SAM" id="MobiDB-lite"/>
    </source>
</evidence>
<reference evidence="3 4" key="1">
    <citation type="submission" date="2024-09" db="EMBL/GenBank/DDBJ databases">
        <authorList>
            <person name="Sun Q."/>
            <person name="Mori K."/>
        </authorList>
    </citation>
    <scope>NUCLEOTIDE SEQUENCE [LARGE SCALE GENOMIC DNA]</scope>
    <source>
        <strain evidence="3 4">JCM 4557</strain>
    </source>
</reference>
<dbReference type="PANTHER" id="PTHR39335:SF1">
    <property type="entry name" value="BLL4220 PROTEIN"/>
    <property type="match status" value="1"/>
</dbReference>
<organism evidence="3 4">
    <name type="scientific">Streptomyces noboritoensis</name>
    <dbReference type="NCBI Taxonomy" id="67337"/>
    <lineage>
        <taxon>Bacteria</taxon>
        <taxon>Bacillati</taxon>
        <taxon>Actinomycetota</taxon>
        <taxon>Actinomycetes</taxon>
        <taxon>Kitasatosporales</taxon>
        <taxon>Streptomycetaceae</taxon>
        <taxon>Streptomyces</taxon>
    </lineage>
</organism>
<dbReference type="EMBL" id="JBHMQV010000009">
    <property type="protein sequence ID" value="MFC0846800.1"/>
    <property type="molecule type" value="Genomic_DNA"/>
</dbReference>
<dbReference type="Pfam" id="PF03640">
    <property type="entry name" value="Lipoprotein_15"/>
    <property type="match status" value="2"/>
</dbReference>
<dbReference type="PROSITE" id="PS51257">
    <property type="entry name" value="PROKAR_LIPOPROTEIN"/>
    <property type="match status" value="1"/>
</dbReference>
<protein>
    <recommendedName>
        <fullName evidence="5">Lipoprotein</fullName>
    </recommendedName>
</protein>
<dbReference type="RefSeq" id="WP_394321881.1">
    <property type="nucleotide sequence ID" value="NZ_JBHMQV010000009.1"/>
</dbReference>
<comment type="caution">
    <text evidence="3">The sequence shown here is derived from an EMBL/GenBank/DDBJ whole genome shotgun (WGS) entry which is preliminary data.</text>
</comment>
<evidence type="ECO:0008006" key="5">
    <source>
        <dbReference type="Google" id="ProtNLM"/>
    </source>
</evidence>
<sequence>MLTVHRIAVGAAAGTAVLALAATGCGSSNSNSSKTEKPSTGTTAPATPNPAAPTLSATEVDKVGTVVTDSNGYVLYRFDKDTAKPSHSNCLAACAAIWPPAPATDALSVKGIDKALVGQVTRPDGIKQLTLAGWPLYRYAKDDEPREAYGQGAGGTWFAITPTGAKATADTGGGTTSGGVVTPPGGSGY</sequence>
<feature type="compositionally biased region" description="Low complexity" evidence="1">
    <location>
        <begin position="178"/>
        <end position="189"/>
    </location>
</feature>
<evidence type="ECO:0000256" key="2">
    <source>
        <dbReference type="SAM" id="SignalP"/>
    </source>
</evidence>
<feature type="chain" id="PRO_5047066704" description="Lipoprotein" evidence="2">
    <location>
        <begin position="22"/>
        <end position="189"/>
    </location>
</feature>